<name>A0A9J7BJ80_9BACT</name>
<feature type="transmembrane region" description="Helical" evidence="2">
    <location>
        <begin position="125"/>
        <end position="143"/>
    </location>
</feature>
<sequence>MTTATVQVRDSRLRAYGQFLFALFYYFLARALAHHGALGLVGERWQPLTEQAMLVFLLLLGFAGLGFSLNRQVQPISAQGLPRRAGFMQEFGMGLAAGWGVAAVCVAAMALFGGIAVSISPSLSSWGWLLVDFAYFALLCLGEELTFRGYAFQRFARATGQAGAVFGFSLLYAFLESMTPGASRTTAVTSFVLAVGLSLAYLRTQALWVSWGLNFGWKASRALLFGLAVNGDNSHSAVVQGDPTGSFWLTGGGFGLESSWLAFIVMLALVPVIYRMTRELDYRYNVPELIPGGIPVDIDAAARRQHEDAMGASEPAPPPLVQIAPLSAPLVAPMIPQAPAANPEPDEPNTGNESTR</sequence>
<feature type="transmembrane region" description="Helical" evidence="2">
    <location>
        <begin position="248"/>
        <end position="274"/>
    </location>
</feature>
<dbReference type="AlphaFoldDB" id="A0A9J7BJ80"/>
<dbReference type="Proteomes" id="UP001059380">
    <property type="component" value="Chromosome"/>
</dbReference>
<keyword evidence="4" id="KW-0378">Hydrolase</keyword>
<feature type="transmembrane region" description="Helical" evidence="2">
    <location>
        <begin position="91"/>
        <end position="119"/>
    </location>
</feature>
<evidence type="ECO:0000256" key="2">
    <source>
        <dbReference type="SAM" id="Phobius"/>
    </source>
</evidence>
<dbReference type="GO" id="GO:0080120">
    <property type="term" value="P:CAAX-box protein maturation"/>
    <property type="evidence" value="ECO:0007669"/>
    <property type="project" value="UniProtKB-ARBA"/>
</dbReference>
<accession>A0A9J7BJ80</accession>
<reference evidence="4" key="1">
    <citation type="submission" date="2021-04" db="EMBL/GenBank/DDBJ databases">
        <title>Phylogenetic analysis of Acidobacteriaceae.</title>
        <authorList>
            <person name="Qiu L."/>
            <person name="Zhang Q."/>
        </authorList>
    </citation>
    <scope>NUCLEOTIDE SEQUENCE</scope>
    <source>
        <strain evidence="4">DSM 25168</strain>
    </source>
</reference>
<feature type="transmembrane region" description="Helical" evidence="2">
    <location>
        <begin position="155"/>
        <end position="175"/>
    </location>
</feature>
<keyword evidence="2" id="KW-1133">Transmembrane helix</keyword>
<gene>
    <name evidence="4" type="ORF">MOP44_18645</name>
</gene>
<dbReference type="Pfam" id="PF02517">
    <property type="entry name" value="Rce1-like"/>
    <property type="match status" value="1"/>
</dbReference>
<feature type="transmembrane region" description="Helical" evidence="2">
    <location>
        <begin position="209"/>
        <end position="228"/>
    </location>
</feature>
<feature type="transmembrane region" description="Helical" evidence="2">
    <location>
        <begin position="53"/>
        <end position="70"/>
    </location>
</feature>
<evidence type="ECO:0000313" key="5">
    <source>
        <dbReference type="Proteomes" id="UP001059380"/>
    </source>
</evidence>
<dbReference type="RefSeq" id="WP_260791766.1">
    <property type="nucleotide sequence ID" value="NZ_CP093313.1"/>
</dbReference>
<protein>
    <submittedName>
        <fullName evidence="4">CPBP family intramembrane metalloprotease</fullName>
    </submittedName>
</protein>
<dbReference type="GO" id="GO:0004175">
    <property type="term" value="F:endopeptidase activity"/>
    <property type="evidence" value="ECO:0007669"/>
    <property type="project" value="UniProtKB-ARBA"/>
</dbReference>
<keyword evidence="4" id="KW-0645">Protease</keyword>
<keyword evidence="4" id="KW-0482">Metalloprotease</keyword>
<evidence type="ECO:0000256" key="1">
    <source>
        <dbReference type="SAM" id="MobiDB-lite"/>
    </source>
</evidence>
<keyword evidence="2" id="KW-0812">Transmembrane</keyword>
<dbReference type="EMBL" id="CP093313">
    <property type="protein sequence ID" value="UWZ82579.1"/>
    <property type="molecule type" value="Genomic_DNA"/>
</dbReference>
<feature type="transmembrane region" description="Helical" evidence="2">
    <location>
        <begin position="181"/>
        <end position="202"/>
    </location>
</feature>
<evidence type="ECO:0000259" key="3">
    <source>
        <dbReference type="Pfam" id="PF02517"/>
    </source>
</evidence>
<dbReference type="KEGG" id="orp:MOP44_18645"/>
<organism evidence="4 5">
    <name type="scientific">Occallatibacter riparius</name>
    <dbReference type="NCBI Taxonomy" id="1002689"/>
    <lineage>
        <taxon>Bacteria</taxon>
        <taxon>Pseudomonadati</taxon>
        <taxon>Acidobacteriota</taxon>
        <taxon>Terriglobia</taxon>
        <taxon>Terriglobales</taxon>
        <taxon>Acidobacteriaceae</taxon>
        <taxon>Occallatibacter</taxon>
    </lineage>
</organism>
<dbReference type="PANTHER" id="PTHR39430:SF1">
    <property type="entry name" value="PROTEASE"/>
    <property type="match status" value="1"/>
</dbReference>
<keyword evidence="5" id="KW-1185">Reference proteome</keyword>
<dbReference type="PANTHER" id="PTHR39430">
    <property type="entry name" value="MEMBRANE-ASSOCIATED PROTEASE-RELATED"/>
    <property type="match status" value="1"/>
</dbReference>
<feature type="domain" description="CAAX prenyl protease 2/Lysostaphin resistance protein A-like" evidence="3">
    <location>
        <begin position="128"/>
        <end position="218"/>
    </location>
</feature>
<evidence type="ECO:0000313" key="4">
    <source>
        <dbReference type="EMBL" id="UWZ82579.1"/>
    </source>
</evidence>
<feature type="region of interest" description="Disordered" evidence="1">
    <location>
        <begin position="334"/>
        <end position="356"/>
    </location>
</feature>
<feature type="transmembrane region" description="Helical" evidence="2">
    <location>
        <begin position="15"/>
        <end position="33"/>
    </location>
</feature>
<dbReference type="InterPro" id="IPR003675">
    <property type="entry name" value="Rce1/LyrA-like_dom"/>
</dbReference>
<proteinExistence type="predicted"/>
<dbReference type="GO" id="GO:0008237">
    <property type="term" value="F:metallopeptidase activity"/>
    <property type="evidence" value="ECO:0007669"/>
    <property type="project" value="UniProtKB-KW"/>
</dbReference>
<keyword evidence="2" id="KW-0472">Membrane</keyword>